<name>A0A9X2L9B4_9PROT</name>
<organism evidence="1 2">
    <name type="scientific">Parvularcula maris</name>
    <dbReference type="NCBI Taxonomy" id="2965077"/>
    <lineage>
        <taxon>Bacteria</taxon>
        <taxon>Pseudomonadati</taxon>
        <taxon>Pseudomonadota</taxon>
        <taxon>Alphaproteobacteria</taxon>
        <taxon>Parvularculales</taxon>
        <taxon>Parvularculaceae</taxon>
        <taxon>Parvularcula</taxon>
    </lineage>
</organism>
<dbReference type="AlphaFoldDB" id="A0A9X2L9B4"/>
<keyword evidence="2" id="KW-1185">Reference proteome</keyword>
<dbReference type="EMBL" id="JANIBC010000002">
    <property type="protein sequence ID" value="MCQ8184582.1"/>
    <property type="molecule type" value="Genomic_DNA"/>
</dbReference>
<protein>
    <submittedName>
        <fullName evidence="1">Uncharacterized protein</fullName>
    </submittedName>
</protein>
<evidence type="ECO:0000313" key="2">
    <source>
        <dbReference type="Proteomes" id="UP001142610"/>
    </source>
</evidence>
<dbReference type="RefSeq" id="WP_256618431.1">
    <property type="nucleotide sequence ID" value="NZ_JANIBC010000002.1"/>
</dbReference>
<dbReference type="Proteomes" id="UP001142610">
    <property type="component" value="Unassembled WGS sequence"/>
</dbReference>
<dbReference type="Pfam" id="PF26318">
    <property type="entry name" value="SocB"/>
    <property type="match status" value="1"/>
</dbReference>
<reference evidence="1" key="1">
    <citation type="submission" date="2022-07" db="EMBL/GenBank/DDBJ databases">
        <title>Parvularcula maris sp. nov., an algicidal bacterium isolated from seawater.</title>
        <authorList>
            <person name="Li F."/>
        </authorList>
    </citation>
    <scope>NUCLEOTIDE SEQUENCE</scope>
    <source>
        <strain evidence="1">BGMRC 0090</strain>
    </source>
</reference>
<accession>A0A9X2L9B4</accession>
<sequence>MTNRSIPEQDLARIAPMGRDEKRAALQRLKKGWPPYSYSHVRNAFGSILNLKVGLFPDAEKIPLDAILAGIKDSCRKERNFEDAYKANAEVAKCLRSFADREEIIGRPHDFIPISIGTSRKLCYWSPMVLQLRSQTCVPLLDVRKVEKLTVDAKRFAFSTMHQRIREGNPDFADVNLAIITLSAGRNKKRVANFEFADQYDLFSYAQLDQMVRETYEIWNDIWSERAAQAKEEASSDSNLGPLFANIA</sequence>
<gene>
    <name evidence="1" type="ORF">NOG11_04205</name>
</gene>
<evidence type="ECO:0000313" key="1">
    <source>
        <dbReference type="EMBL" id="MCQ8184582.1"/>
    </source>
</evidence>
<dbReference type="NCBIfam" id="NF047746">
    <property type="entry name" value="SocB_toxin"/>
    <property type="match status" value="1"/>
</dbReference>
<comment type="caution">
    <text evidence="1">The sequence shown here is derived from an EMBL/GenBank/DDBJ whole genome shotgun (WGS) entry which is preliminary data.</text>
</comment>
<dbReference type="InterPro" id="IPR059063">
    <property type="entry name" value="SocB"/>
</dbReference>
<proteinExistence type="predicted"/>